<evidence type="ECO:0000256" key="2">
    <source>
        <dbReference type="ARBA" id="ARBA00022475"/>
    </source>
</evidence>
<feature type="domain" description="Metallo-beta-lactamase" evidence="7">
    <location>
        <begin position="714"/>
        <end position="920"/>
    </location>
</feature>
<dbReference type="PANTHER" id="PTHR30619:SF7">
    <property type="entry name" value="BETA-LACTAMASE DOMAIN PROTEIN"/>
    <property type="match status" value="1"/>
</dbReference>
<evidence type="ECO:0000313" key="8">
    <source>
        <dbReference type="EMBL" id="SIN90762.1"/>
    </source>
</evidence>
<dbReference type="Pfam" id="PF13567">
    <property type="entry name" value="DUF4131"/>
    <property type="match status" value="1"/>
</dbReference>
<protein>
    <submittedName>
        <fullName evidence="8">ComEC/Rec2-related protein</fullName>
    </submittedName>
</protein>
<feature type="transmembrane region" description="Helical" evidence="6">
    <location>
        <begin position="582"/>
        <end position="599"/>
    </location>
</feature>
<dbReference type="GO" id="GO:0005886">
    <property type="term" value="C:plasma membrane"/>
    <property type="evidence" value="ECO:0007669"/>
    <property type="project" value="UniProtKB-SubCell"/>
</dbReference>
<dbReference type="InterPro" id="IPR036866">
    <property type="entry name" value="RibonucZ/Hydroxyglut_hydro"/>
</dbReference>
<feature type="transmembrane region" description="Helical" evidence="6">
    <location>
        <begin position="677"/>
        <end position="699"/>
    </location>
</feature>
<keyword evidence="9" id="KW-1185">Reference proteome</keyword>
<dbReference type="AlphaFoldDB" id="A0A1N6F638"/>
<dbReference type="InterPro" id="IPR004477">
    <property type="entry name" value="ComEC_N"/>
</dbReference>
<accession>A0A1N6F638</accession>
<feature type="transmembrane region" description="Helical" evidence="6">
    <location>
        <begin position="418"/>
        <end position="435"/>
    </location>
</feature>
<evidence type="ECO:0000256" key="6">
    <source>
        <dbReference type="SAM" id="Phobius"/>
    </source>
</evidence>
<feature type="transmembrane region" description="Helical" evidence="6">
    <location>
        <begin position="335"/>
        <end position="357"/>
    </location>
</feature>
<feature type="transmembrane region" description="Helical" evidence="6">
    <location>
        <begin position="392"/>
        <end position="409"/>
    </location>
</feature>
<reference evidence="9" key="1">
    <citation type="submission" date="2016-11" db="EMBL/GenBank/DDBJ databases">
        <authorList>
            <person name="Varghese N."/>
            <person name="Submissions S."/>
        </authorList>
    </citation>
    <scope>NUCLEOTIDE SEQUENCE [LARGE SCALE GENOMIC DNA]</scope>
    <source>
        <strain evidence="9">DSM 17456</strain>
    </source>
</reference>
<dbReference type="InterPro" id="IPR035681">
    <property type="entry name" value="ComA-like_MBL"/>
</dbReference>
<feature type="transmembrane region" description="Helical" evidence="6">
    <location>
        <begin position="36"/>
        <end position="55"/>
    </location>
</feature>
<dbReference type="SUPFAM" id="SSF56281">
    <property type="entry name" value="Metallo-hydrolase/oxidoreductase"/>
    <property type="match status" value="1"/>
</dbReference>
<dbReference type="InterPro" id="IPR052159">
    <property type="entry name" value="Competence_DNA_uptake"/>
</dbReference>
<evidence type="ECO:0000313" key="9">
    <source>
        <dbReference type="Proteomes" id="UP000184694"/>
    </source>
</evidence>
<feature type="transmembrane region" description="Helical" evidence="6">
    <location>
        <begin position="541"/>
        <end position="562"/>
    </location>
</feature>
<evidence type="ECO:0000256" key="5">
    <source>
        <dbReference type="ARBA" id="ARBA00023136"/>
    </source>
</evidence>
<evidence type="ECO:0000256" key="4">
    <source>
        <dbReference type="ARBA" id="ARBA00022989"/>
    </source>
</evidence>
<dbReference type="InterPro" id="IPR025405">
    <property type="entry name" value="DUF4131"/>
</dbReference>
<feature type="transmembrane region" description="Helical" evidence="6">
    <location>
        <begin position="512"/>
        <end position="534"/>
    </location>
</feature>
<evidence type="ECO:0000256" key="3">
    <source>
        <dbReference type="ARBA" id="ARBA00022692"/>
    </source>
</evidence>
<dbReference type="OrthoDB" id="9790149at2"/>
<feature type="transmembrane region" description="Helical" evidence="6">
    <location>
        <begin position="479"/>
        <end position="500"/>
    </location>
</feature>
<dbReference type="CDD" id="cd07731">
    <property type="entry name" value="ComA-like_MBL-fold"/>
    <property type="match status" value="1"/>
</dbReference>
<dbReference type="EMBL" id="FSRG01000004">
    <property type="protein sequence ID" value="SIN90762.1"/>
    <property type="molecule type" value="Genomic_DNA"/>
</dbReference>
<sequence length="956" mass="106838">MERTTQHDSTSYPSLLTWHWYLLAWGAGLWGARYFLPSLAALASIIFFYVLTRLLSHQPSKENISSPILATTQRMVRLCVVFTIFILGLQVGTATLAKRPFDISKPETLPQIVLDKKYTQVTGTIREVITSPDRRIKFILTDASYTSEGEETPISGDIVWTWANRKDAWNKQQKATITSTKGATKLQPSAQDTFSASGSSTIEQLRPMVGETVSIRAKLAPIVGFRNKSLWNSGDYWQNRGIFWRIYTWGDKSIPTRSGNVSFWTLWREKMRFHVSQQLKELEHTSAIQKLSSVFDANALNDALDIIPALLFGDKYNLSSKRYTQLSHASLSHSFALSGMHLAIVALSISFLLTLCVRQANIYELISRPKLFALGILPAAAVYVWIGGGSPSLVRAFIMLCCWCVLLLFNRPKVFMDGLFWAIAIMTIADPLIVFDLRLQLSALAIVAMIIALPMLSVLKEYLLPKKTTRFQRIKRAMFDILVISIAIQLVLLPVTIWNFNELSLWNVLNVLWLPLLGMVIMPVLLLGLITACISMALPVVAPISEAFFAVAAVPVTVLFAFLDDMDKAGFLRPIIMNRPHWIEIFAWYGCIVSALVWWKIEGKEVMQALYTSLSEGAPTWENKLFTAVGLPLIGDDIEQRETEPPFVMRNIEDSTHCAGKGIIQCKQSTRSALSRWAARLALSCFVLLLFIPDALHAYKGKHRTRLNVLDVGQGQSLLLTFPNDKRMLIDGGGFPSRTFDVGHAIIMPCITRQHDAALQWVISTHPDADHLRGLFYPIKYADVKGYFAAEATPEGWNKKQLTQALASAGLKKQVLSAGDVLTISENLELEVLHPNENSQLDGNNKSLVLRLVRHSGTGRKGLALITGDIELKGIQELMESKVDLRADILILPHHGSESSYSPTFYDAVNPKIAIVSCGFLNKYKFPSSTVMNELHRKGIQTVTTAQKGEVELFLK</sequence>
<comment type="subcellular location">
    <subcellularLocation>
        <location evidence="1">Cell membrane</location>
        <topology evidence="1">Multi-pass membrane protein</topology>
    </subcellularLocation>
</comment>
<feature type="transmembrane region" description="Helical" evidence="6">
    <location>
        <begin position="76"/>
        <end position="97"/>
    </location>
</feature>
<keyword evidence="5 6" id="KW-0472">Membrane</keyword>
<dbReference type="Pfam" id="PF03772">
    <property type="entry name" value="Competence"/>
    <property type="match status" value="1"/>
</dbReference>
<dbReference type="STRING" id="1121457.SAMN02745161_1126"/>
<feature type="transmembrane region" description="Helical" evidence="6">
    <location>
        <begin position="441"/>
        <end position="459"/>
    </location>
</feature>
<name>A0A1N6F638_9BACT</name>
<evidence type="ECO:0000256" key="1">
    <source>
        <dbReference type="ARBA" id="ARBA00004651"/>
    </source>
</evidence>
<dbReference type="Pfam" id="PF00753">
    <property type="entry name" value="Lactamase_B"/>
    <property type="match status" value="1"/>
</dbReference>
<gene>
    <name evidence="8" type="ORF">SAMN02745161_1126</name>
</gene>
<dbReference type="Gene3D" id="3.60.15.10">
    <property type="entry name" value="Ribonuclease Z/Hydroxyacylglutathione hydrolase-like"/>
    <property type="match status" value="1"/>
</dbReference>
<proteinExistence type="predicted"/>
<dbReference type="RefSeq" id="WP_074215976.1">
    <property type="nucleotide sequence ID" value="NZ_FSRG01000004.1"/>
</dbReference>
<evidence type="ECO:0000259" key="7">
    <source>
        <dbReference type="SMART" id="SM00849"/>
    </source>
</evidence>
<feature type="transmembrane region" description="Helical" evidence="6">
    <location>
        <begin position="369"/>
        <end position="386"/>
    </location>
</feature>
<keyword evidence="3 6" id="KW-0812">Transmembrane</keyword>
<dbReference type="Proteomes" id="UP000184694">
    <property type="component" value="Unassembled WGS sequence"/>
</dbReference>
<dbReference type="PANTHER" id="PTHR30619">
    <property type="entry name" value="DNA INTERNALIZATION/COMPETENCE PROTEIN COMEC/REC2"/>
    <property type="match status" value="1"/>
</dbReference>
<keyword evidence="2" id="KW-1003">Cell membrane</keyword>
<dbReference type="SMART" id="SM00849">
    <property type="entry name" value="Lactamase_B"/>
    <property type="match status" value="1"/>
</dbReference>
<dbReference type="InterPro" id="IPR001279">
    <property type="entry name" value="Metallo-B-lactamas"/>
</dbReference>
<dbReference type="NCBIfam" id="TIGR00360">
    <property type="entry name" value="ComEC_N-term"/>
    <property type="match status" value="1"/>
</dbReference>
<keyword evidence="4 6" id="KW-1133">Transmembrane helix</keyword>
<organism evidence="8 9">
    <name type="scientific">Halodesulfovibrio marinisediminis DSM 17456</name>
    <dbReference type="NCBI Taxonomy" id="1121457"/>
    <lineage>
        <taxon>Bacteria</taxon>
        <taxon>Pseudomonadati</taxon>
        <taxon>Thermodesulfobacteriota</taxon>
        <taxon>Desulfovibrionia</taxon>
        <taxon>Desulfovibrionales</taxon>
        <taxon>Desulfovibrionaceae</taxon>
        <taxon>Halodesulfovibrio</taxon>
    </lineage>
</organism>